<dbReference type="RefSeq" id="WP_163232769.1">
    <property type="nucleotide sequence ID" value="NZ_WHZW01000028.1"/>
</dbReference>
<keyword evidence="1" id="KW-1133">Transmembrane helix</keyword>
<evidence type="ECO:0000313" key="2">
    <source>
        <dbReference type="EMBL" id="NEG90470.1"/>
    </source>
</evidence>
<accession>A0A6N9Z7V2</accession>
<evidence type="ECO:0000256" key="1">
    <source>
        <dbReference type="SAM" id="Phobius"/>
    </source>
</evidence>
<evidence type="ECO:0000313" key="3">
    <source>
        <dbReference type="Proteomes" id="UP000469194"/>
    </source>
</evidence>
<proteinExistence type="predicted"/>
<dbReference type="EMBL" id="WHZW01000028">
    <property type="protein sequence ID" value="NEG90470.1"/>
    <property type="molecule type" value="Genomic_DNA"/>
</dbReference>
<name>A0A6N9Z7V2_9BIFI</name>
<feature type="transmembrane region" description="Helical" evidence="1">
    <location>
        <begin position="326"/>
        <end position="346"/>
    </location>
</feature>
<dbReference type="Proteomes" id="UP000469194">
    <property type="component" value="Unassembled WGS sequence"/>
</dbReference>
<keyword evidence="1" id="KW-0812">Transmembrane</keyword>
<feature type="transmembrane region" description="Helical" evidence="1">
    <location>
        <begin position="79"/>
        <end position="99"/>
    </location>
</feature>
<dbReference type="AlphaFoldDB" id="A0A6N9Z7V2"/>
<gene>
    <name evidence="2" type="ORF">GFD25_10860</name>
</gene>
<feature type="transmembrane region" description="Helical" evidence="1">
    <location>
        <begin position="145"/>
        <end position="164"/>
    </location>
</feature>
<feature type="transmembrane region" description="Helical" evidence="1">
    <location>
        <begin position="120"/>
        <end position="139"/>
    </location>
</feature>
<feature type="transmembrane region" description="Helical" evidence="1">
    <location>
        <begin position="223"/>
        <end position="246"/>
    </location>
</feature>
<feature type="transmembrane region" description="Helical" evidence="1">
    <location>
        <begin position="293"/>
        <end position="314"/>
    </location>
</feature>
<comment type="caution">
    <text evidence="2">The sequence shown here is derived from an EMBL/GenBank/DDBJ whole genome shotgun (WGS) entry which is preliminary data.</text>
</comment>
<organism evidence="2 3">
    <name type="scientific">Bifidobacterium aerophilum</name>
    <dbReference type="NCBI Taxonomy" id="1798155"/>
    <lineage>
        <taxon>Bacteria</taxon>
        <taxon>Bacillati</taxon>
        <taxon>Actinomycetota</taxon>
        <taxon>Actinomycetes</taxon>
        <taxon>Bifidobacteriales</taxon>
        <taxon>Bifidobacteriaceae</taxon>
        <taxon>Bifidobacterium</taxon>
    </lineage>
</organism>
<feature type="transmembrane region" description="Helical" evidence="1">
    <location>
        <begin position="46"/>
        <end position="67"/>
    </location>
</feature>
<keyword evidence="3" id="KW-1185">Reference proteome</keyword>
<protein>
    <submittedName>
        <fullName evidence="2">Uncharacterized protein</fullName>
    </submittedName>
</protein>
<keyword evidence="1" id="KW-0472">Membrane</keyword>
<feature type="transmembrane region" description="Helical" evidence="1">
    <location>
        <begin position="252"/>
        <end position="273"/>
    </location>
</feature>
<reference evidence="2 3" key="1">
    <citation type="submission" date="2019-10" db="EMBL/GenBank/DDBJ databases">
        <title>Bifidobacterium from non-human primates.</title>
        <authorList>
            <person name="Modesto M."/>
        </authorList>
    </citation>
    <scope>NUCLEOTIDE SEQUENCE [LARGE SCALE GENOMIC DNA]</scope>
    <source>
        <strain evidence="2 3">TRE17</strain>
    </source>
</reference>
<sequence length="358" mass="39046">MNRSTRPNPTAAAPQAASPSRLSAADALSFLTADRETVARKFATPLWFNIVIAIATSIVILFMWATRNNAFDVLGANDAYFIIAYIALLVAMCGAIGVLSHAVIKSGFRASALPPTRKGWAYVIAAFATYIVASSVVMIVPMPGWAGVLIAVVSGAVTLLFAQLTNRETHDYIMAGGSMTEFQLDSGGRRRYGANGELWTMARFRALPDAERREASRLVVAPWWLYPCQSVCAMAVIACIANFAQMVVRQEWTLSIDVLFLLVCIIGMTVSMVRWIRNSNLDLRMKPTTRVCWALYIGMCATCIIPVYLAGYTLGRMARHPEVPMAELAVGGAVFVVLFSVLGWVYDRKQRDAIAAGA</sequence>